<sequence length="51" mass="5604">MKLTEEENLELNFRTMMATAGTVMAIRETVRTTTRTVMASHATVAATTESV</sequence>
<evidence type="ECO:0000313" key="1">
    <source>
        <dbReference type="EMBL" id="MET3658751.1"/>
    </source>
</evidence>
<name>A0ABV2KCF2_SPOPS</name>
<dbReference type="Proteomes" id="UP001549104">
    <property type="component" value="Unassembled WGS sequence"/>
</dbReference>
<accession>A0ABV2KCF2</accession>
<dbReference type="RefSeq" id="WP_156475989.1">
    <property type="nucleotide sequence ID" value="NZ_CP014616.1"/>
</dbReference>
<dbReference type="EMBL" id="JBEPME010000006">
    <property type="protein sequence ID" value="MET3658751.1"/>
    <property type="molecule type" value="Genomic_DNA"/>
</dbReference>
<comment type="caution">
    <text evidence="1">The sequence shown here is derived from an EMBL/GenBank/DDBJ whole genome shotgun (WGS) entry which is preliminary data.</text>
</comment>
<protein>
    <submittedName>
        <fullName evidence="1">Uncharacterized protein</fullName>
    </submittedName>
</protein>
<keyword evidence="2" id="KW-1185">Reference proteome</keyword>
<evidence type="ECO:0000313" key="2">
    <source>
        <dbReference type="Proteomes" id="UP001549104"/>
    </source>
</evidence>
<organism evidence="1 2">
    <name type="scientific">Sporosarcina psychrophila</name>
    <name type="common">Bacillus psychrophilus</name>
    <dbReference type="NCBI Taxonomy" id="1476"/>
    <lineage>
        <taxon>Bacteria</taxon>
        <taxon>Bacillati</taxon>
        <taxon>Bacillota</taxon>
        <taxon>Bacilli</taxon>
        <taxon>Bacillales</taxon>
        <taxon>Caryophanaceae</taxon>
        <taxon>Sporosarcina</taxon>
    </lineage>
</organism>
<proteinExistence type="predicted"/>
<reference evidence="1 2" key="1">
    <citation type="submission" date="2024-06" db="EMBL/GenBank/DDBJ databases">
        <title>Sorghum-associated microbial communities from plants grown in Nebraska, USA.</title>
        <authorList>
            <person name="Schachtman D."/>
        </authorList>
    </citation>
    <scope>NUCLEOTIDE SEQUENCE [LARGE SCALE GENOMIC DNA]</scope>
    <source>
        <strain evidence="1 2">1288</strain>
    </source>
</reference>
<gene>
    <name evidence="1" type="ORF">ABIC55_003869</name>
</gene>